<dbReference type="EMBL" id="JACHJL010000003">
    <property type="protein sequence ID" value="MBB5934792.1"/>
    <property type="molecule type" value="Genomic_DNA"/>
</dbReference>
<dbReference type="InterPro" id="IPR017039">
    <property type="entry name" value="Virul_fac_BrkB"/>
</dbReference>
<keyword evidence="5 7" id="KW-0472">Membrane</keyword>
<reference evidence="8 9" key="1">
    <citation type="submission" date="2020-08" db="EMBL/GenBank/DDBJ databases">
        <title>Genomic Encyclopedia of Type Strains, Phase III (KMG-III): the genomes of soil and plant-associated and newly described type strains.</title>
        <authorList>
            <person name="Whitman W."/>
        </authorList>
    </citation>
    <scope>NUCLEOTIDE SEQUENCE [LARGE SCALE GENOMIC DNA]</scope>
    <source>
        <strain evidence="8 9">CECT 8305</strain>
    </source>
</reference>
<feature type="transmembrane region" description="Helical" evidence="7">
    <location>
        <begin position="249"/>
        <end position="267"/>
    </location>
</feature>
<evidence type="ECO:0000256" key="1">
    <source>
        <dbReference type="ARBA" id="ARBA00004651"/>
    </source>
</evidence>
<evidence type="ECO:0000256" key="5">
    <source>
        <dbReference type="ARBA" id="ARBA00023136"/>
    </source>
</evidence>
<evidence type="ECO:0000256" key="7">
    <source>
        <dbReference type="SAM" id="Phobius"/>
    </source>
</evidence>
<accession>A0A7W9Q950</accession>
<dbReference type="AlphaFoldDB" id="A0A7W9Q950"/>
<keyword evidence="9" id="KW-1185">Reference proteome</keyword>
<evidence type="ECO:0000313" key="9">
    <source>
        <dbReference type="Proteomes" id="UP000588098"/>
    </source>
</evidence>
<name>A0A7W9Q950_9ACTN</name>
<evidence type="ECO:0000256" key="6">
    <source>
        <dbReference type="SAM" id="MobiDB-lite"/>
    </source>
</evidence>
<sequence length="425" mass="44468">MDWLTRLPWIGPVVARLMRTHVWRTYETLERVHWTRLAAAITFISFLALFPLITVGAAIGAAVLSDAKMRDVEGKLADQVPGISGQLDLSGLVDNAATVGVLAGAALLFTGIGWVGSLRECLRAVWELADEHDNVLLRKLKDGGILLGLGGVALGSFAVSAFAVTAVGWAAEKLDIPEGGAGSWLLRLAAFAAAVGADFLLLCYVLTWLPGLTPPRRAVVVAALIGAIGFELLKSLLSGYMQGVAAKSMYGAFGTPIALLLWINLTAKLSLFCAGWTATPSKAHEILAPDEESDEESDEEPDAAPEESPEAESGRAERAHGQRLPGEPGRGVATPAEATPAKALPVETADAPAGRQPGADVAGERHPAAHVSRADVSRADVPGGETRGTHVAGAAMYEADVCGKRRSAAGDVPRAHEPGARARDR</sequence>
<keyword evidence="3 7" id="KW-0812">Transmembrane</keyword>
<evidence type="ECO:0000256" key="2">
    <source>
        <dbReference type="ARBA" id="ARBA00022475"/>
    </source>
</evidence>
<feature type="region of interest" description="Disordered" evidence="6">
    <location>
        <begin position="288"/>
        <end position="392"/>
    </location>
</feature>
<dbReference type="GO" id="GO:0005886">
    <property type="term" value="C:plasma membrane"/>
    <property type="evidence" value="ECO:0007669"/>
    <property type="project" value="UniProtKB-SubCell"/>
</dbReference>
<dbReference type="Proteomes" id="UP000588098">
    <property type="component" value="Unassembled WGS sequence"/>
</dbReference>
<keyword evidence="2" id="KW-1003">Cell membrane</keyword>
<dbReference type="Pfam" id="PF03631">
    <property type="entry name" value="Virul_fac_BrkB"/>
    <property type="match status" value="1"/>
</dbReference>
<gene>
    <name evidence="8" type="ORF">FHS42_001839</name>
</gene>
<feature type="compositionally biased region" description="Basic and acidic residues" evidence="6">
    <location>
        <begin position="413"/>
        <end position="425"/>
    </location>
</feature>
<keyword evidence="4 7" id="KW-1133">Transmembrane helix</keyword>
<dbReference type="PANTHER" id="PTHR30213:SF1">
    <property type="entry name" value="INNER MEMBRANE PROTEIN YHJD"/>
    <property type="match status" value="1"/>
</dbReference>
<feature type="transmembrane region" description="Helical" evidence="7">
    <location>
        <begin position="37"/>
        <end position="64"/>
    </location>
</feature>
<feature type="transmembrane region" description="Helical" evidence="7">
    <location>
        <begin position="183"/>
        <end position="206"/>
    </location>
</feature>
<feature type="transmembrane region" description="Helical" evidence="7">
    <location>
        <begin position="145"/>
        <end position="171"/>
    </location>
</feature>
<evidence type="ECO:0000256" key="4">
    <source>
        <dbReference type="ARBA" id="ARBA00022989"/>
    </source>
</evidence>
<organism evidence="8 9">
    <name type="scientific">Streptomyces zagrosensis</name>
    <dbReference type="NCBI Taxonomy" id="1042984"/>
    <lineage>
        <taxon>Bacteria</taxon>
        <taxon>Bacillati</taxon>
        <taxon>Actinomycetota</taxon>
        <taxon>Actinomycetes</taxon>
        <taxon>Kitasatosporales</taxon>
        <taxon>Streptomycetaceae</taxon>
        <taxon>Streptomyces</taxon>
    </lineage>
</organism>
<feature type="compositionally biased region" description="Basic and acidic residues" evidence="6">
    <location>
        <begin position="362"/>
        <end position="378"/>
    </location>
</feature>
<comment type="caution">
    <text evidence="8">The sequence shown here is derived from an EMBL/GenBank/DDBJ whole genome shotgun (WGS) entry which is preliminary data.</text>
</comment>
<comment type="subcellular location">
    <subcellularLocation>
        <location evidence="1">Cell membrane</location>
        <topology evidence="1">Multi-pass membrane protein</topology>
    </subcellularLocation>
</comment>
<feature type="transmembrane region" description="Helical" evidence="7">
    <location>
        <begin position="218"/>
        <end position="237"/>
    </location>
</feature>
<feature type="compositionally biased region" description="Acidic residues" evidence="6">
    <location>
        <begin position="288"/>
        <end position="310"/>
    </location>
</feature>
<evidence type="ECO:0000313" key="8">
    <source>
        <dbReference type="EMBL" id="MBB5934792.1"/>
    </source>
</evidence>
<feature type="transmembrane region" description="Helical" evidence="7">
    <location>
        <begin position="96"/>
        <end position="116"/>
    </location>
</feature>
<evidence type="ECO:0000256" key="3">
    <source>
        <dbReference type="ARBA" id="ARBA00022692"/>
    </source>
</evidence>
<protein>
    <submittedName>
        <fullName evidence="8">Membrane protein</fullName>
    </submittedName>
</protein>
<feature type="region of interest" description="Disordered" evidence="6">
    <location>
        <begin position="406"/>
        <end position="425"/>
    </location>
</feature>
<dbReference type="PANTHER" id="PTHR30213">
    <property type="entry name" value="INNER MEMBRANE PROTEIN YHJD"/>
    <property type="match status" value="1"/>
</dbReference>
<proteinExistence type="predicted"/>